<protein>
    <submittedName>
        <fullName evidence="1">Uncharacterized protein</fullName>
    </submittedName>
</protein>
<reference evidence="1 2" key="1">
    <citation type="submission" date="2023-02" db="EMBL/GenBank/DDBJ databases">
        <title>Dictyobacter halimunensis sp. nov., a new member of the class Ktedonobacteria from forest soil in a geothermal area.</title>
        <authorList>
            <person name="Rachmania M.K."/>
            <person name="Ningsih F."/>
            <person name="Sakai Y."/>
            <person name="Yabe S."/>
            <person name="Yokota A."/>
            <person name="Sjamsuridzal W."/>
        </authorList>
    </citation>
    <scope>NUCLEOTIDE SEQUENCE [LARGE SCALE GENOMIC DNA]</scope>
    <source>
        <strain evidence="1 2">S3.2.2.5</strain>
    </source>
</reference>
<keyword evidence="2" id="KW-1185">Reference proteome</keyword>
<gene>
    <name evidence="1" type="ORF">KDH_65760</name>
</gene>
<dbReference type="EMBL" id="BSRI01000002">
    <property type="protein sequence ID" value="GLV59751.1"/>
    <property type="molecule type" value="Genomic_DNA"/>
</dbReference>
<comment type="caution">
    <text evidence="1">The sequence shown here is derived from an EMBL/GenBank/DDBJ whole genome shotgun (WGS) entry which is preliminary data.</text>
</comment>
<accession>A0ABQ6G3D4</accession>
<evidence type="ECO:0000313" key="1">
    <source>
        <dbReference type="EMBL" id="GLV59751.1"/>
    </source>
</evidence>
<proteinExistence type="predicted"/>
<name>A0ABQ6G3D4_9CHLR</name>
<dbReference type="Proteomes" id="UP001344906">
    <property type="component" value="Unassembled WGS sequence"/>
</dbReference>
<sequence>MPRPDHSVYAETWLSPVIWAYVIPVRPFGRMPVKREKSSIIDATARTINTIEPIQQAVRNIQRGKTDSQD</sequence>
<organism evidence="1 2">
    <name type="scientific">Dictyobacter halimunensis</name>
    <dbReference type="NCBI Taxonomy" id="3026934"/>
    <lineage>
        <taxon>Bacteria</taxon>
        <taxon>Bacillati</taxon>
        <taxon>Chloroflexota</taxon>
        <taxon>Ktedonobacteria</taxon>
        <taxon>Ktedonobacterales</taxon>
        <taxon>Dictyobacteraceae</taxon>
        <taxon>Dictyobacter</taxon>
    </lineage>
</organism>
<evidence type="ECO:0000313" key="2">
    <source>
        <dbReference type="Proteomes" id="UP001344906"/>
    </source>
</evidence>